<dbReference type="Gramene" id="TraesSTA3A03G01508820.1">
    <property type="protein sequence ID" value="TraesSTA3A03G01508820.1.CDS1"/>
    <property type="gene ID" value="TraesSTA3A03G01508820"/>
</dbReference>
<dbReference type="RefSeq" id="XP_044337978.1">
    <property type="nucleotide sequence ID" value="XM_044482043.1"/>
</dbReference>
<accession>A0A3B6EQF7</accession>
<sequence length="75" mass="7885">MGFCCGPSDVQVLPKNTATSSSSSSSSSAKDSGDGGKKKQQQGVKEQGKEKKMSNLDRAALTTPRLPFHSRPGLM</sequence>
<evidence type="ECO:0000313" key="2">
    <source>
        <dbReference type="EnsemblPlants" id="TraesCS3A02G501400.1.cds1"/>
    </source>
</evidence>
<dbReference type="GeneID" id="123059478"/>
<name>A0A3B6EQF7_WHEAT</name>
<feature type="region of interest" description="Disordered" evidence="1">
    <location>
        <begin position="1"/>
        <end position="75"/>
    </location>
</feature>
<dbReference type="Gramene" id="TraesNOR3A03G01536960.1">
    <property type="protein sequence ID" value="TraesNOR3A03G01536960.1.CDS1"/>
    <property type="gene ID" value="TraesNOR3A03G01536960"/>
</dbReference>
<organism evidence="2">
    <name type="scientific">Triticum aestivum</name>
    <name type="common">Wheat</name>
    <dbReference type="NCBI Taxonomy" id="4565"/>
    <lineage>
        <taxon>Eukaryota</taxon>
        <taxon>Viridiplantae</taxon>
        <taxon>Streptophyta</taxon>
        <taxon>Embryophyta</taxon>
        <taxon>Tracheophyta</taxon>
        <taxon>Spermatophyta</taxon>
        <taxon>Magnoliopsida</taxon>
        <taxon>Liliopsida</taxon>
        <taxon>Poales</taxon>
        <taxon>Poaceae</taxon>
        <taxon>BOP clade</taxon>
        <taxon>Pooideae</taxon>
        <taxon>Triticodae</taxon>
        <taxon>Triticeae</taxon>
        <taxon>Triticinae</taxon>
        <taxon>Triticum</taxon>
    </lineage>
</organism>
<dbReference type="Gramene" id="TraesRN3A0101206000.1">
    <property type="protein sequence ID" value="TraesRN3A0101206000.1"/>
    <property type="gene ID" value="TraesRN3A0101206000"/>
</dbReference>
<protein>
    <submittedName>
        <fullName evidence="2">Uncharacterized protein</fullName>
    </submittedName>
</protein>
<proteinExistence type="predicted"/>
<dbReference type="Gramene" id="TraesCS3A03G1178200.1">
    <property type="protein sequence ID" value="TraesCS3A03G1178200.1.CDS1"/>
    <property type="gene ID" value="TraesCS3A03G1178200"/>
</dbReference>
<feature type="compositionally biased region" description="Basic and acidic residues" evidence="1">
    <location>
        <begin position="46"/>
        <end position="55"/>
    </location>
</feature>
<dbReference type="Gramene" id="TraesWEE_scaffold_010897_01G000400.1">
    <property type="protein sequence ID" value="TraesWEE_scaffold_010897_01G000400.1"/>
    <property type="gene ID" value="TraesWEE_scaffold_010897_01G000400"/>
</dbReference>
<keyword evidence="3" id="KW-1185">Reference proteome</keyword>
<feature type="compositionally biased region" description="Low complexity" evidence="1">
    <location>
        <begin position="20"/>
        <end position="30"/>
    </location>
</feature>
<dbReference type="Gramene" id="TraesROB_scaffold_012875_01G000600.1">
    <property type="protein sequence ID" value="TraesROB_scaffold_012875_01G000600.1"/>
    <property type="gene ID" value="TraesROB_scaffold_012875_01G000600"/>
</dbReference>
<reference evidence="2" key="2">
    <citation type="submission" date="2018-10" db="UniProtKB">
        <authorList>
            <consortium name="EnsemblPlants"/>
        </authorList>
    </citation>
    <scope>IDENTIFICATION</scope>
</reference>
<dbReference type="AlphaFoldDB" id="A0A3B6EQF7"/>
<evidence type="ECO:0000256" key="1">
    <source>
        <dbReference type="SAM" id="MobiDB-lite"/>
    </source>
</evidence>
<dbReference type="Gramene" id="TraesARI3A03G01537130.1">
    <property type="protein sequence ID" value="TraesARI3A03G01537130.1.CDS1"/>
    <property type="gene ID" value="TraesARI3A03G01537130"/>
</dbReference>
<dbReference type="Proteomes" id="UP000019116">
    <property type="component" value="Chromosome 3A"/>
</dbReference>
<dbReference type="EnsemblPlants" id="TraesCS3A02G501400.1">
    <property type="protein sequence ID" value="TraesCS3A02G501400.1.cds1"/>
    <property type="gene ID" value="TraesCS3A02G501400"/>
</dbReference>
<dbReference type="Gramene" id="TraesCLE_scaffold_096136_01G000100.1">
    <property type="protein sequence ID" value="TraesCLE_scaffold_096136_01G000100.1"/>
    <property type="gene ID" value="TraesCLE_scaffold_096136_01G000100"/>
</dbReference>
<dbReference type="Gramene" id="TraesMAC3A03G01513790.1">
    <property type="protein sequence ID" value="TraesMAC3A03G01513790.1.CDS1"/>
    <property type="gene ID" value="TraesMAC3A03G01513790"/>
</dbReference>
<dbReference type="Gramene" id="TraesPARA_EIv1.0_0884690.1">
    <property type="protein sequence ID" value="TraesPARA_EIv1.0_0884690.1.CDS1"/>
    <property type="gene ID" value="TraesPARA_EIv1.0_0884690"/>
</dbReference>
<dbReference type="Gramene" id="TraesLDM3A03G01519210.1">
    <property type="protein sequence ID" value="TraesLDM3A03G01519210.1.CDS1"/>
    <property type="gene ID" value="TraesLDM3A03G01519210"/>
</dbReference>
<dbReference type="Gramene" id="TraesJUL3A03G01528230.1">
    <property type="protein sequence ID" value="TraesJUL3A03G01528230.1.CDS1"/>
    <property type="gene ID" value="TraesJUL3A03G01528230"/>
</dbReference>
<dbReference type="Gramene" id="TraesJAG3A03G01524330.1">
    <property type="protein sequence ID" value="TraesJAG3A03G01524330.1.CDS1"/>
    <property type="gene ID" value="TraesJAG3A03G01524330"/>
</dbReference>
<dbReference type="Gramene" id="TraesCS3A02G501400.1">
    <property type="protein sequence ID" value="TraesCS3A02G501400.1.cds1"/>
    <property type="gene ID" value="TraesCS3A02G501400"/>
</dbReference>
<dbReference type="Gramene" id="TraesSYM3A03G01539080.1">
    <property type="protein sequence ID" value="TraesSYM3A03G01539080.1.CDS1"/>
    <property type="gene ID" value="TraesSYM3A03G01539080"/>
</dbReference>
<dbReference type="Gramene" id="TraesCAD_scaffold_011496_01G000400.1">
    <property type="protein sequence ID" value="TraesCAD_scaffold_011496_01G000400.1"/>
    <property type="gene ID" value="TraesCAD_scaffold_011496_01G000400"/>
</dbReference>
<reference evidence="2" key="1">
    <citation type="submission" date="2018-08" db="EMBL/GenBank/DDBJ databases">
        <authorList>
            <person name="Rossello M."/>
        </authorList>
    </citation>
    <scope>NUCLEOTIDE SEQUENCE [LARGE SCALE GENOMIC DNA]</scope>
    <source>
        <strain evidence="2">cv. Chinese Spring</strain>
    </source>
</reference>
<gene>
    <name evidence="2" type="primary">LOC123059478</name>
</gene>
<evidence type="ECO:0000313" key="3">
    <source>
        <dbReference type="Proteomes" id="UP000019116"/>
    </source>
</evidence>